<name>A0A9N9GMW6_9GLOM</name>
<dbReference type="OrthoDB" id="2403661at2759"/>
<gene>
    <name evidence="1" type="ORF">DEBURN_LOCUS10068</name>
</gene>
<dbReference type="Gene3D" id="1.20.1280.50">
    <property type="match status" value="1"/>
</dbReference>
<dbReference type="SUPFAM" id="SSF81383">
    <property type="entry name" value="F-box domain"/>
    <property type="match status" value="1"/>
</dbReference>
<sequence>RASVRTLKTIYTNLLDLLPSELIPSIIKNLPIQDLKNCCSLDDIWKDEVIRKIRKRLIVDCKFVDNNIIIKTIINLKSHYSNISKALVKKLNCYISRDFGRSGYSTVKELGINVINSGKKIMAPTDLIKYYNSEYSETESESNDFETGVFIPNHY</sequence>
<keyword evidence="2" id="KW-1185">Reference proteome</keyword>
<evidence type="ECO:0000313" key="1">
    <source>
        <dbReference type="EMBL" id="CAG8613269.1"/>
    </source>
</evidence>
<comment type="caution">
    <text evidence="1">The sequence shown here is derived from an EMBL/GenBank/DDBJ whole genome shotgun (WGS) entry which is preliminary data.</text>
</comment>
<proteinExistence type="predicted"/>
<reference evidence="1" key="1">
    <citation type="submission" date="2021-06" db="EMBL/GenBank/DDBJ databases">
        <authorList>
            <person name="Kallberg Y."/>
            <person name="Tangrot J."/>
            <person name="Rosling A."/>
        </authorList>
    </citation>
    <scope>NUCLEOTIDE SEQUENCE</scope>
    <source>
        <strain evidence="1">AZ414A</strain>
    </source>
</reference>
<dbReference type="AlphaFoldDB" id="A0A9N9GMW6"/>
<feature type="non-terminal residue" evidence="1">
    <location>
        <position position="155"/>
    </location>
</feature>
<protein>
    <submittedName>
        <fullName evidence="1">11647_t:CDS:1</fullName>
    </submittedName>
</protein>
<dbReference type="EMBL" id="CAJVPK010002459">
    <property type="protein sequence ID" value="CAG8613269.1"/>
    <property type="molecule type" value="Genomic_DNA"/>
</dbReference>
<organism evidence="1 2">
    <name type="scientific">Diversispora eburnea</name>
    <dbReference type="NCBI Taxonomy" id="1213867"/>
    <lineage>
        <taxon>Eukaryota</taxon>
        <taxon>Fungi</taxon>
        <taxon>Fungi incertae sedis</taxon>
        <taxon>Mucoromycota</taxon>
        <taxon>Glomeromycotina</taxon>
        <taxon>Glomeromycetes</taxon>
        <taxon>Diversisporales</taxon>
        <taxon>Diversisporaceae</taxon>
        <taxon>Diversispora</taxon>
    </lineage>
</organism>
<evidence type="ECO:0000313" key="2">
    <source>
        <dbReference type="Proteomes" id="UP000789706"/>
    </source>
</evidence>
<accession>A0A9N9GMW6</accession>
<dbReference type="Proteomes" id="UP000789706">
    <property type="component" value="Unassembled WGS sequence"/>
</dbReference>
<dbReference type="InterPro" id="IPR036047">
    <property type="entry name" value="F-box-like_dom_sf"/>
</dbReference>